<feature type="transmembrane region" description="Helical" evidence="2">
    <location>
        <begin position="156"/>
        <end position="180"/>
    </location>
</feature>
<reference evidence="3" key="1">
    <citation type="submission" date="2022-02" db="EMBL/GenBank/DDBJ databases">
        <title>Atlantic sturgeon de novo genome assembly.</title>
        <authorList>
            <person name="Stock M."/>
            <person name="Klopp C."/>
            <person name="Guiguen Y."/>
            <person name="Cabau C."/>
            <person name="Parinello H."/>
            <person name="Santidrian Yebra-Pimentel E."/>
            <person name="Kuhl H."/>
            <person name="Dirks R.P."/>
            <person name="Guessner J."/>
            <person name="Wuertz S."/>
            <person name="Du K."/>
            <person name="Schartl M."/>
        </authorList>
    </citation>
    <scope>NUCLEOTIDE SEQUENCE</scope>
    <source>
        <strain evidence="3">STURGEONOMICS-FGT-2020</strain>
        <tissue evidence="3">Whole blood</tissue>
    </source>
</reference>
<dbReference type="PANTHER" id="PTHR35972">
    <property type="entry name" value="SINGLE-PASS MEMBRANE AND COILED-COIL DOMAIN-CONTAINING PROTEIN 3"/>
    <property type="match status" value="1"/>
</dbReference>
<evidence type="ECO:0000256" key="1">
    <source>
        <dbReference type="SAM" id="Coils"/>
    </source>
</evidence>
<dbReference type="AlphaFoldDB" id="A0AAD8CDK1"/>
<comment type="caution">
    <text evidence="3">The sequence shown here is derived from an EMBL/GenBank/DDBJ whole genome shotgun (WGS) entry which is preliminary data.</text>
</comment>
<evidence type="ECO:0000313" key="3">
    <source>
        <dbReference type="EMBL" id="KAK1138226.1"/>
    </source>
</evidence>
<feature type="coiled-coil region" evidence="1">
    <location>
        <begin position="11"/>
        <end position="45"/>
    </location>
</feature>
<organism evidence="3 4">
    <name type="scientific">Acipenser oxyrinchus oxyrinchus</name>
    <dbReference type="NCBI Taxonomy" id="40147"/>
    <lineage>
        <taxon>Eukaryota</taxon>
        <taxon>Metazoa</taxon>
        <taxon>Chordata</taxon>
        <taxon>Craniata</taxon>
        <taxon>Vertebrata</taxon>
        <taxon>Euteleostomi</taxon>
        <taxon>Actinopterygii</taxon>
        <taxon>Chondrostei</taxon>
        <taxon>Acipenseriformes</taxon>
        <taxon>Acipenseridae</taxon>
        <taxon>Acipenser</taxon>
    </lineage>
</organism>
<accession>A0AAD8CDK1</accession>
<proteinExistence type="predicted"/>
<dbReference type="Pfam" id="PF15047">
    <property type="entry name" value="DUF4533"/>
    <property type="match status" value="1"/>
</dbReference>
<dbReference type="Proteomes" id="UP001230051">
    <property type="component" value="Unassembled WGS sequence"/>
</dbReference>
<keyword evidence="4" id="KW-1185">Reference proteome</keyword>
<protein>
    <submittedName>
        <fullName evidence="3">Single-pass membrane and coiled-coil domain-containing protein 3-like</fullName>
    </submittedName>
</protein>
<dbReference type="PANTHER" id="PTHR35972:SF1">
    <property type="entry name" value="SINGLE-PASS MEMBRANE AND COILED-COIL DOMAIN-CONTAINING PROTEIN 3"/>
    <property type="match status" value="1"/>
</dbReference>
<dbReference type="EMBL" id="JAGXEW010000608">
    <property type="protein sequence ID" value="KAK1138226.1"/>
    <property type="molecule type" value="Genomic_DNA"/>
</dbReference>
<keyword evidence="2" id="KW-0472">Membrane</keyword>
<dbReference type="InterPro" id="IPR027895">
    <property type="entry name" value="DUF4533"/>
</dbReference>
<evidence type="ECO:0000256" key="2">
    <source>
        <dbReference type="SAM" id="Phobius"/>
    </source>
</evidence>
<evidence type="ECO:0000313" key="4">
    <source>
        <dbReference type="Proteomes" id="UP001230051"/>
    </source>
</evidence>
<keyword evidence="2" id="KW-1133">Transmembrane helix</keyword>
<sequence length="225" mass="25359">MSWKDIFYPNNPKYRDEIIRMTQELESLMENNFRATNRLSKLFNEEFSTSLREIKVDRSKSIKENCYTLIGAIREIQNEVAKIDEELKEKLEPDLYKKLSDLSVPITDRIQIASKVLIGSIGILGAAASVALISLISKGVILTRVVSSVGKIATSVVGSIGLGVVMLGVDMIASAILGAIERDHLEKVIEEYNLALLDFKPASEEYQDHIFEVWAEVKHYKKKKK</sequence>
<keyword evidence="1" id="KW-0175">Coiled coil</keyword>
<feature type="transmembrane region" description="Helical" evidence="2">
    <location>
        <begin position="116"/>
        <end position="136"/>
    </location>
</feature>
<keyword evidence="2" id="KW-0812">Transmembrane</keyword>
<name>A0AAD8CDK1_ACIOX</name>
<gene>
    <name evidence="3" type="primary">SMCO3</name>
    <name evidence="3" type="ORF">AOXY_G37913</name>
</gene>
<dbReference type="InterPro" id="IPR040004">
    <property type="entry name" value="SMCO3"/>
</dbReference>